<keyword evidence="13" id="KW-1185">Reference proteome</keyword>
<dbReference type="SMART" id="SM00448">
    <property type="entry name" value="REC"/>
    <property type="match status" value="1"/>
</dbReference>
<dbReference type="PANTHER" id="PTHR48111">
    <property type="entry name" value="REGULATOR OF RPOS"/>
    <property type="match status" value="1"/>
</dbReference>
<feature type="domain" description="OmpR/PhoB-type" evidence="11">
    <location>
        <begin position="127"/>
        <end position="223"/>
    </location>
</feature>
<evidence type="ECO:0000256" key="1">
    <source>
        <dbReference type="ARBA" id="ARBA00018672"/>
    </source>
</evidence>
<dbReference type="EMBL" id="JAMZFV010000001">
    <property type="protein sequence ID" value="MCP1108872.1"/>
    <property type="molecule type" value="Genomic_DNA"/>
</dbReference>
<evidence type="ECO:0000256" key="3">
    <source>
        <dbReference type="ARBA" id="ARBA00023012"/>
    </source>
</evidence>
<dbReference type="SMART" id="SM00862">
    <property type="entry name" value="Trans_reg_C"/>
    <property type="match status" value="1"/>
</dbReference>
<evidence type="ECO:0000259" key="11">
    <source>
        <dbReference type="PROSITE" id="PS51755"/>
    </source>
</evidence>
<dbReference type="Gene3D" id="6.10.250.690">
    <property type="match status" value="1"/>
</dbReference>
<dbReference type="Gene3D" id="1.10.10.10">
    <property type="entry name" value="Winged helix-like DNA-binding domain superfamily/Winged helix DNA-binding domain"/>
    <property type="match status" value="1"/>
</dbReference>
<evidence type="ECO:0000259" key="10">
    <source>
        <dbReference type="PROSITE" id="PS50110"/>
    </source>
</evidence>
<evidence type="ECO:0000256" key="2">
    <source>
        <dbReference type="ARBA" id="ARBA00022553"/>
    </source>
</evidence>
<dbReference type="InterPro" id="IPR036388">
    <property type="entry name" value="WH-like_DNA-bd_sf"/>
</dbReference>
<dbReference type="Pfam" id="PF00072">
    <property type="entry name" value="Response_reg"/>
    <property type="match status" value="1"/>
</dbReference>
<comment type="caution">
    <text evidence="12">The sequence shown here is derived from an EMBL/GenBank/DDBJ whole genome shotgun (WGS) entry which is preliminary data.</text>
</comment>
<keyword evidence="2 8" id="KW-0597">Phosphoprotein</keyword>
<evidence type="ECO:0000256" key="6">
    <source>
        <dbReference type="ARBA" id="ARBA00023163"/>
    </source>
</evidence>
<keyword evidence="4" id="KW-0805">Transcription regulation</keyword>
<dbReference type="Gene3D" id="3.40.50.2300">
    <property type="match status" value="1"/>
</dbReference>
<keyword evidence="5 9" id="KW-0238">DNA-binding</keyword>
<dbReference type="PROSITE" id="PS50110">
    <property type="entry name" value="RESPONSE_REGULATORY"/>
    <property type="match status" value="1"/>
</dbReference>
<dbReference type="Proteomes" id="UP001523565">
    <property type="component" value="Unassembled WGS sequence"/>
</dbReference>
<evidence type="ECO:0000313" key="12">
    <source>
        <dbReference type="EMBL" id="MCP1108872.1"/>
    </source>
</evidence>
<dbReference type="SUPFAM" id="SSF52172">
    <property type="entry name" value="CheY-like"/>
    <property type="match status" value="1"/>
</dbReference>
<evidence type="ECO:0000256" key="9">
    <source>
        <dbReference type="PROSITE-ProRule" id="PRU01091"/>
    </source>
</evidence>
<dbReference type="PROSITE" id="PS51755">
    <property type="entry name" value="OMPR_PHOB"/>
    <property type="match status" value="1"/>
</dbReference>
<evidence type="ECO:0000256" key="7">
    <source>
        <dbReference type="ARBA" id="ARBA00024867"/>
    </source>
</evidence>
<name>A0ABT1EHU9_9FIRM</name>
<dbReference type="InterPro" id="IPR011006">
    <property type="entry name" value="CheY-like_superfamily"/>
</dbReference>
<protein>
    <recommendedName>
        <fullName evidence="1">Stage 0 sporulation protein A homolog</fullName>
    </recommendedName>
</protein>
<dbReference type="PANTHER" id="PTHR48111:SF1">
    <property type="entry name" value="TWO-COMPONENT RESPONSE REGULATOR ORR33"/>
    <property type="match status" value="1"/>
</dbReference>
<evidence type="ECO:0000313" key="13">
    <source>
        <dbReference type="Proteomes" id="UP001523565"/>
    </source>
</evidence>
<dbReference type="InterPro" id="IPR039420">
    <property type="entry name" value="WalR-like"/>
</dbReference>
<evidence type="ECO:0000256" key="4">
    <source>
        <dbReference type="ARBA" id="ARBA00023015"/>
    </source>
</evidence>
<accession>A0ABT1EHU9</accession>
<feature type="DNA-binding region" description="OmpR/PhoB-type" evidence="9">
    <location>
        <begin position="127"/>
        <end position="223"/>
    </location>
</feature>
<dbReference type="SUPFAM" id="SSF46894">
    <property type="entry name" value="C-terminal effector domain of the bipartite response regulators"/>
    <property type="match status" value="1"/>
</dbReference>
<reference evidence="12 13" key="1">
    <citation type="journal article" date="2022" name="Genome Biol. Evol.">
        <title>Host diet, physiology and behaviors set the stage for Lachnospiraceae cladogenesis.</title>
        <authorList>
            <person name="Vera-Ponce De Leon A."/>
            <person name="Schneider M."/>
            <person name="Jahnes B.C."/>
            <person name="Sadowski V."/>
            <person name="Camuy-Velez L.A."/>
            <person name="Duan J."/>
            <person name="Sabree Z.L."/>
        </authorList>
    </citation>
    <scope>NUCLEOTIDE SEQUENCE [LARGE SCALE GENOMIC DNA]</scope>
    <source>
        <strain evidence="12 13">PAL227</strain>
    </source>
</reference>
<dbReference type="InterPro" id="IPR001867">
    <property type="entry name" value="OmpR/PhoB-type_DNA-bd"/>
</dbReference>
<gene>
    <name evidence="12" type="ORF">NK118_01235</name>
</gene>
<dbReference type="Pfam" id="PF00486">
    <property type="entry name" value="Trans_reg_C"/>
    <property type="match status" value="1"/>
</dbReference>
<organism evidence="12 13">
    <name type="scientific">Ohessyouella blattaphilus</name>
    <dbReference type="NCBI Taxonomy" id="2949333"/>
    <lineage>
        <taxon>Bacteria</taxon>
        <taxon>Bacillati</taxon>
        <taxon>Bacillota</taxon>
        <taxon>Clostridia</taxon>
        <taxon>Lachnospirales</taxon>
        <taxon>Lachnospiraceae</taxon>
        <taxon>Ohessyouella</taxon>
    </lineage>
</organism>
<dbReference type="InterPro" id="IPR016032">
    <property type="entry name" value="Sig_transdc_resp-reg_C-effctor"/>
</dbReference>
<feature type="modified residue" description="4-aspartylphosphate" evidence="8">
    <location>
        <position position="50"/>
    </location>
</feature>
<keyword evidence="6" id="KW-0804">Transcription</keyword>
<proteinExistence type="predicted"/>
<dbReference type="InterPro" id="IPR001789">
    <property type="entry name" value="Sig_transdc_resp-reg_receiver"/>
</dbReference>
<evidence type="ECO:0000256" key="8">
    <source>
        <dbReference type="PROSITE-ProRule" id="PRU00169"/>
    </source>
</evidence>
<comment type="function">
    <text evidence="7">May play the central regulatory role in sporulation. It may be an element of the effector pathway responsible for the activation of sporulation genes in response to nutritional stress. Spo0A may act in concert with spo0H (a sigma factor) to control the expression of some genes that are critical to the sporulation process.</text>
</comment>
<feature type="domain" description="Response regulatory" evidence="10">
    <location>
        <begin position="1"/>
        <end position="117"/>
    </location>
</feature>
<evidence type="ECO:0000256" key="5">
    <source>
        <dbReference type="ARBA" id="ARBA00023125"/>
    </source>
</evidence>
<sequence length="223" mass="25134">MIFCVEDDSNIRDLVVYTLETTGFTAKGFENGRDFLSTLAFETPELVLLDIMLPGDDGITLLKKLKSSAKTKEIPVIMITAKSTEYDKVIGLDLGADDYVTKPFGMMELISRIKAVLRRSNKDAAKEKVLEAGDLIMDHKKREVTAGGQVVPLTLKEYELLHRLLSHPNIVLTRDQLLEDIWGYDFDGETRTIDVHIRTLRQKLGNYASLIETIRGVGYRISK</sequence>
<dbReference type="CDD" id="cd00383">
    <property type="entry name" value="trans_reg_C"/>
    <property type="match status" value="1"/>
</dbReference>
<dbReference type="RefSeq" id="WP_262067776.1">
    <property type="nucleotide sequence ID" value="NZ_JAMXOC010000001.1"/>
</dbReference>
<keyword evidence="3" id="KW-0902">Two-component regulatory system</keyword>